<feature type="domain" description="Tryptophan synthase beta chain-like PALP" evidence="6">
    <location>
        <begin position="78"/>
        <end position="379"/>
    </location>
</feature>
<dbReference type="SUPFAM" id="SSF53686">
    <property type="entry name" value="Tryptophan synthase beta subunit-like PLP-dependent enzymes"/>
    <property type="match status" value="1"/>
</dbReference>
<comment type="similarity">
    <text evidence="2">Belongs to the threonine synthase family.</text>
</comment>
<dbReference type="RefSeq" id="WP_378588076.1">
    <property type="nucleotide sequence ID" value="NZ_JBHSKD010000004.1"/>
</dbReference>
<dbReference type="PANTHER" id="PTHR48078:SF6">
    <property type="entry name" value="L-THREONINE DEHYDRATASE CATABOLIC TDCB"/>
    <property type="match status" value="1"/>
</dbReference>
<dbReference type="EMBL" id="JBHSKD010000004">
    <property type="protein sequence ID" value="MFC5175797.1"/>
    <property type="molecule type" value="Genomic_DNA"/>
</dbReference>
<comment type="caution">
    <text evidence="7">The sequence shown here is derived from an EMBL/GenBank/DDBJ whole genome shotgun (WGS) entry which is preliminary data.</text>
</comment>
<dbReference type="InterPro" id="IPR004450">
    <property type="entry name" value="Thr_synthase-like"/>
</dbReference>
<evidence type="ECO:0000256" key="1">
    <source>
        <dbReference type="ARBA" id="ARBA00001933"/>
    </source>
</evidence>
<gene>
    <name evidence="7" type="primary">thrC</name>
    <name evidence="7" type="ORF">ACFPGP_03875</name>
</gene>
<dbReference type="Proteomes" id="UP001596087">
    <property type="component" value="Unassembled WGS sequence"/>
</dbReference>
<proteinExistence type="inferred from homology"/>
<organism evidence="7 8">
    <name type="scientific">Nocardioides taihuensis</name>
    <dbReference type="NCBI Taxonomy" id="1835606"/>
    <lineage>
        <taxon>Bacteria</taxon>
        <taxon>Bacillati</taxon>
        <taxon>Actinomycetota</taxon>
        <taxon>Actinomycetes</taxon>
        <taxon>Propionibacteriales</taxon>
        <taxon>Nocardioidaceae</taxon>
        <taxon>Nocardioides</taxon>
    </lineage>
</organism>
<dbReference type="EC" id="4.2.3.1" evidence="5"/>
<dbReference type="Pfam" id="PF00291">
    <property type="entry name" value="PALP"/>
    <property type="match status" value="1"/>
</dbReference>
<sequence length="411" mass="43687">MRPNAFGHATALSCRECGHQVALGPHYACPECFGPLEVAYDFPAVTREEIEAGPRNIWRYKALLPVPADIEQSPNTEPGFTRLLRADNLARELGLTTLWVKDDSTNPTNSFKDRVVACALSAARELGAKVFACPSTGNLANAVAAAGARAGIKTVVFIPSDLEHPKQVNSAVYTENLVAVNGTYDDVNRLASEIAGEEEGWAFVNVNVRPFYAEGSKTLGYEIAEQLGWRIPDQVVIPVASGSQLTKVDKAFQELIALGLVEDKPYRIFGAQATGCSPVSAAYKGDHQVVRPVKPDTIAKSLAIGNPADGVYVLDICRRTGGAVEDVTDDEVRAGILLLARTEGIFTETAGGTTVGVLRKLVETGRLDPTLETVVINTGMGLKTLDAVSGSVGPAATIDASYDDFRATGIA</sequence>
<dbReference type="GO" id="GO:0004795">
    <property type="term" value="F:threonine synthase activity"/>
    <property type="evidence" value="ECO:0007669"/>
    <property type="project" value="UniProtKB-EC"/>
</dbReference>
<dbReference type="NCBIfam" id="TIGR00260">
    <property type="entry name" value="thrC"/>
    <property type="match status" value="1"/>
</dbReference>
<comment type="cofactor">
    <cofactor evidence="1">
        <name>pyridoxal 5'-phosphate</name>
        <dbReference type="ChEBI" id="CHEBI:597326"/>
    </cofactor>
</comment>
<evidence type="ECO:0000313" key="7">
    <source>
        <dbReference type="EMBL" id="MFC5175797.1"/>
    </source>
</evidence>
<name>A0ABW0BFG6_9ACTN</name>
<dbReference type="InterPro" id="IPR050147">
    <property type="entry name" value="Ser/Thr_Dehydratase"/>
</dbReference>
<keyword evidence="3" id="KW-0663">Pyridoxal phosphate</keyword>
<keyword evidence="8" id="KW-1185">Reference proteome</keyword>
<evidence type="ECO:0000259" key="6">
    <source>
        <dbReference type="Pfam" id="PF00291"/>
    </source>
</evidence>
<protein>
    <recommendedName>
        <fullName evidence="5">Threonine synthase</fullName>
        <ecNumber evidence="5">4.2.3.1</ecNumber>
    </recommendedName>
</protein>
<keyword evidence="4 7" id="KW-0456">Lyase</keyword>
<dbReference type="InterPro" id="IPR036052">
    <property type="entry name" value="TrpB-like_PALP_sf"/>
</dbReference>
<dbReference type="Gene3D" id="3.40.50.1100">
    <property type="match status" value="2"/>
</dbReference>
<dbReference type="PANTHER" id="PTHR48078">
    <property type="entry name" value="THREONINE DEHYDRATASE, MITOCHONDRIAL-RELATED"/>
    <property type="match status" value="1"/>
</dbReference>
<evidence type="ECO:0000256" key="4">
    <source>
        <dbReference type="ARBA" id="ARBA00023239"/>
    </source>
</evidence>
<evidence type="ECO:0000256" key="5">
    <source>
        <dbReference type="NCBIfam" id="TIGR00260"/>
    </source>
</evidence>
<reference evidence="8" key="1">
    <citation type="journal article" date="2019" name="Int. J. Syst. Evol. Microbiol.">
        <title>The Global Catalogue of Microorganisms (GCM) 10K type strain sequencing project: providing services to taxonomists for standard genome sequencing and annotation.</title>
        <authorList>
            <consortium name="The Broad Institute Genomics Platform"/>
            <consortium name="The Broad Institute Genome Sequencing Center for Infectious Disease"/>
            <person name="Wu L."/>
            <person name="Ma J."/>
        </authorList>
    </citation>
    <scope>NUCLEOTIDE SEQUENCE [LARGE SCALE GENOMIC DNA]</scope>
    <source>
        <strain evidence="8">DFY41</strain>
    </source>
</reference>
<dbReference type="CDD" id="cd01563">
    <property type="entry name" value="Thr-synth_1"/>
    <property type="match status" value="1"/>
</dbReference>
<accession>A0ABW0BFG6</accession>
<evidence type="ECO:0000313" key="8">
    <source>
        <dbReference type="Proteomes" id="UP001596087"/>
    </source>
</evidence>
<evidence type="ECO:0000256" key="3">
    <source>
        <dbReference type="ARBA" id="ARBA00022898"/>
    </source>
</evidence>
<dbReference type="InterPro" id="IPR001926">
    <property type="entry name" value="TrpB-like_PALP"/>
</dbReference>
<evidence type="ECO:0000256" key="2">
    <source>
        <dbReference type="ARBA" id="ARBA00005517"/>
    </source>
</evidence>